<organism evidence="1 2">
    <name type="scientific">Xenorhabdus doucetiae</name>
    <dbReference type="NCBI Taxonomy" id="351671"/>
    <lineage>
        <taxon>Bacteria</taxon>
        <taxon>Pseudomonadati</taxon>
        <taxon>Pseudomonadota</taxon>
        <taxon>Gammaproteobacteria</taxon>
        <taxon>Enterobacterales</taxon>
        <taxon>Morganellaceae</taxon>
        <taxon>Xenorhabdus</taxon>
    </lineage>
</organism>
<evidence type="ECO:0000313" key="1">
    <source>
        <dbReference type="EMBL" id="CDG19262.1"/>
    </source>
</evidence>
<name>A0A068QWA2_9GAMM</name>
<dbReference type="Proteomes" id="UP000032721">
    <property type="component" value="Chromosome"/>
</dbReference>
<dbReference type="KEGG" id="xdo:XDD1_3572"/>
<accession>A0A068QWA2</accession>
<dbReference type="AlphaFoldDB" id="A0A068QWA2"/>
<sequence length="55" mass="6324">MAGSTRINVSKALHIQNLILFSINHMDYKSKLDSLVYFVQFITSQKSSTRIRHAN</sequence>
<evidence type="ECO:0000313" key="2">
    <source>
        <dbReference type="Proteomes" id="UP000032721"/>
    </source>
</evidence>
<proteinExistence type="predicted"/>
<reference evidence="1 2" key="1">
    <citation type="submission" date="2013-07" db="EMBL/GenBank/DDBJ databases">
        <authorList>
            <person name="Genoscope - CEA"/>
        </authorList>
    </citation>
    <scope>NUCLEOTIDE SEQUENCE [LARGE SCALE GENOMIC DNA]</scope>
    <source>
        <strain evidence="2">FRM16 / DSM 17909</strain>
    </source>
</reference>
<protein>
    <submittedName>
        <fullName evidence="1">Uncharacterized protein</fullName>
    </submittedName>
</protein>
<dbReference type="EMBL" id="FO704550">
    <property type="protein sequence ID" value="CDG19262.1"/>
    <property type="molecule type" value="Genomic_DNA"/>
</dbReference>
<gene>
    <name evidence="1" type="ORF">XDD1_3572</name>
</gene>
<dbReference type="HOGENOM" id="CLU_3031483_0_0_6"/>